<evidence type="ECO:0000313" key="4">
    <source>
        <dbReference type="EMBL" id="MCS4159167.1"/>
    </source>
</evidence>
<protein>
    <recommendedName>
        <fullName evidence="2">asparagine synthase (glutamine-hydrolyzing)</fullName>
        <ecNumber evidence="2">6.3.5.4</ecNumber>
    </recommendedName>
</protein>
<comment type="pathway">
    <text evidence="1">Amino-acid biosynthesis; L-asparagine biosynthesis; L-asparagine from L-aspartate (L-Gln route): step 1/1.</text>
</comment>
<dbReference type="PANTHER" id="PTHR43284">
    <property type="entry name" value="ASPARAGINE SYNTHETASE (GLUTAMINE-HYDROLYZING)"/>
    <property type="match status" value="1"/>
</dbReference>
<name>A0AAW5PAZ4_9BACT</name>
<dbReference type="EMBL" id="JANTZM010000019">
    <property type="protein sequence ID" value="MCS4159167.1"/>
    <property type="molecule type" value="Genomic_DNA"/>
</dbReference>
<dbReference type="EC" id="6.3.5.4" evidence="2"/>
<dbReference type="InterPro" id="IPR051786">
    <property type="entry name" value="ASN_synthetase/amidase"/>
</dbReference>
<dbReference type="SUPFAM" id="SSF56235">
    <property type="entry name" value="N-terminal nucleophile aminohydrolases (Ntn hydrolases)"/>
    <property type="match status" value="1"/>
</dbReference>
<dbReference type="InterPro" id="IPR029055">
    <property type="entry name" value="Ntn_hydrolases_N"/>
</dbReference>
<dbReference type="SUPFAM" id="SSF52402">
    <property type="entry name" value="Adenine nucleotide alpha hydrolases-like"/>
    <property type="match status" value="1"/>
</dbReference>
<evidence type="ECO:0000256" key="1">
    <source>
        <dbReference type="ARBA" id="ARBA00005187"/>
    </source>
</evidence>
<evidence type="ECO:0000256" key="3">
    <source>
        <dbReference type="ARBA" id="ARBA00048741"/>
    </source>
</evidence>
<organism evidence="4 5">
    <name type="scientific">Salinibacter ruber</name>
    <dbReference type="NCBI Taxonomy" id="146919"/>
    <lineage>
        <taxon>Bacteria</taxon>
        <taxon>Pseudomonadati</taxon>
        <taxon>Rhodothermota</taxon>
        <taxon>Rhodothermia</taxon>
        <taxon>Rhodothermales</taxon>
        <taxon>Salinibacteraceae</taxon>
        <taxon>Salinibacter</taxon>
    </lineage>
</organism>
<comment type="catalytic activity">
    <reaction evidence="3">
        <text>L-aspartate + L-glutamine + ATP + H2O = L-asparagine + L-glutamate + AMP + diphosphate + H(+)</text>
        <dbReference type="Rhea" id="RHEA:12228"/>
        <dbReference type="ChEBI" id="CHEBI:15377"/>
        <dbReference type="ChEBI" id="CHEBI:15378"/>
        <dbReference type="ChEBI" id="CHEBI:29985"/>
        <dbReference type="ChEBI" id="CHEBI:29991"/>
        <dbReference type="ChEBI" id="CHEBI:30616"/>
        <dbReference type="ChEBI" id="CHEBI:33019"/>
        <dbReference type="ChEBI" id="CHEBI:58048"/>
        <dbReference type="ChEBI" id="CHEBI:58359"/>
        <dbReference type="ChEBI" id="CHEBI:456215"/>
        <dbReference type="EC" id="6.3.5.4"/>
    </reaction>
</comment>
<accession>A0AAW5PAZ4</accession>
<reference evidence="4" key="1">
    <citation type="submission" date="2022-08" db="EMBL/GenBank/DDBJ databases">
        <title>Genomic Encyclopedia of Type Strains, Phase V (KMG-V): Genome sequencing to study the core and pangenomes of soil and plant-associated prokaryotes.</title>
        <authorList>
            <person name="Whitman W."/>
        </authorList>
    </citation>
    <scope>NUCLEOTIDE SEQUENCE</scope>
    <source>
        <strain evidence="4">SP3002</strain>
    </source>
</reference>
<dbReference type="Proteomes" id="UP001155110">
    <property type="component" value="Unassembled WGS sequence"/>
</dbReference>
<dbReference type="RefSeq" id="WP_259060047.1">
    <property type="nucleotide sequence ID" value="NZ_JANTZM010000019.1"/>
</dbReference>
<dbReference type="InterPro" id="IPR014729">
    <property type="entry name" value="Rossmann-like_a/b/a_fold"/>
</dbReference>
<dbReference type="Gene3D" id="3.40.50.620">
    <property type="entry name" value="HUPs"/>
    <property type="match status" value="1"/>
</dbReference>
<dbReference type="PANTHER" id="PTHR43284:SF1">
    <property type="entry name" value="ASPARAGINE SYNTHETASE"/>
    <property type="match status" value="1"/>
</dbReference>
<gene>
    <name evidence="4" type="ORF">GGP99_003153</name>
</gene>
<proteinExistence type="predicted"/>
<dbReference type="Gene3D" id="3.60.20.10">
    <property type="entry name" value="Glutamine Phosphoribosylpyrophosphate, subunit 1, domain 1"/>
    <property type="match status" value="1"/>
</dbReference>
<sequence>MDFLIAQSEPYDAVRALYEPLWTEKEVWVGSVPSGNREVIEDATGPVAVIAGSISGALADAENIRRVSREELGRHTKDSDGSFAVALPKDQSVTVVTDAGGSIPVFYGHGPRGWAVGTRVHDVAVSTGLDTVDRVSAVDFLMNASVCYPYSWYEDVRMVPPGSVCTVGREEMTCHTYWVPEEPADLYKDCDYHSWGRRLRARTKEILHSAIAGAERGRVLFSGGTDSRAVLSLMPAEFKCIPTTVLSSKNREYRLAKRSARLLGRELELIQRPENYYRSAIPYRIDRIGPGFDFRHTHLFGPVADQFEDADVVVGGYLADTLFKSHYMSNVARRNTRPDSLLDPCPDEVKPPPGDVGGSTLSKIGGAPFKDDLVAAAQKRRCEHHRHLKELRPRTAGNWHRLWPLSTLAYGSYLSGLRMQTKMVEPFLFHGNYQLAARMPDAARVDRRAFRAAFADDMGAAGWWPTDSGRIPRLGGYLGNAVRVPIRGTQRLLDALRASDGEQGSWPPFQWGWHNVQVDEHFPEEGTGLYQQRLNELMTEEAAREQFSDDDFIPVRLRALTLAFGAEKSQ</sequence>
<dbReference type="AlphaFoldDB" id="A0AAW5PAZ4"/>
<comment type="caution">
    <text evidence="4">The sequence shown here is derived from an EMBL/GenBank/DDBJ whole genome shotgun (WGS) entry which is preliminary data.</text>
</comment>
<evidence type="ECO:0000313" key="5">
    <source>
        <dbReference type="Proteomes" id="UP001155110"/>
    </source>
</evidence>
<dbReference type="GO" id="GO:0004066">
    <property type="term" value="F:asparagine synthase (glutamine-hydrolyzing) activity"/>
    <property type="evidence" value="ECO:0007669"/>
    <property type="project" value="UniProtKB-EC"/>
</dbReference>
<evidence type="ECO:0000256" key="2">
    <source>
        <dbReference type="ARBA" id="ARBA00012737"/>
    </source>
</evidence>